<dbReference type="EMBL" id="KN838611">
    <property type="protein sequence ID" value="KIK01177.1"/>
    <property type="molecule type" value="Genomic_DNA"/>
</dbReference>
<name>A0A0C9XTZ2_9AGAR</name>
<evidence type="ECO:0000256" key="3">
    <source>
        <dbReference type="ARBA" id="ARBA00022475"/>
    </source>
</evidence>
<dbReference type="Pfam" id="PF25539">
    <property type="entry name" value="Bestrophin_2"/>
    <property type="match status" value="2"/>
</dbReference>
<feature type="region of interest" description="Disordered" evidence="8">
    <location>
        <begin position="1"/>
        <end position="38"/>
    </location>
</feature>
<evidence type="ECO:0000256" key="7">
    <source>
        <dbReference type="ARBA" id="ARBA00023136"/>
    </source>
</evidence>
<dbReference type="GO" id="GO:0005254">
    <property type="term" value="F:chloride channel activity"/>
    <property type="evidence" value="ECO:0007669"/>
    <property type="project" value="InterPro"/>
</dbReference>
<feature type="transmembrane region" description="Helical" evidence="9">
    <location>
        <begin position="443"/>
        <end position="462"/>
    </location>
</feature>
<reference evidence="11" key="2">
    <citation type="submission" date="2015-01" db="EMBL/GenBank/DDBJ databases">
        <title>Evolutionary Origins and Diversification of the Mycorrhizal Mutualists.</title>
        <authorList>
            <consortium name="DOE Joint Genome Institute"/>
            <consortium name="Mycorrhizal Genomics Consortium"/>
            <person name="Kohler A."/>
            <person name="Kuo A."/>
            <person name="Nagy L.G."/>
            <person name="Floudas D."/>
            <person name="Copeland A."/>
            <person name="Barry K.W."/>
            <person name="Cichocki N."/>
            <person name="Veneault-Fourrey C."/>
            <person name="LaButti K."/>
            <person name="Lindquist E.A."/>
            <person name="Lipzen A."/>
            <person name="Lundell T."/>
            <person name="Morin E."/>
            <person name="Murat C."/>
            <person name="Riley R."/>
            <person name="Ohm R."/>
            <person name="Sun H."/>
            <person name="Tunlid A."/>
            <person name="Henrissat B."/>
            <person name="Grigoriev I.V."/>
            <person name="Hibbett D.S."/>
            <person name="Martin F."/>
        </authorList>
    </citation>
    <scope>NUCLEOTIDE SEQUENCE [LARGE SCALE GENOMIC DNA]</scope>
    <source>
        <strain evidence="11">LaAM-08-1</strain>
    </source>
</reference>
<feature type="transmembrane region" description="Helical" evidence="9">
    <location>
        <begin position="100"/>
        <end position="120"/>
    </location>
</feature>
<reference evidence="10 11" key="1">
    <citation type="submission" date="2014-04" db="EMBL/GenBank/DDBJ databases">
        <authorList>
            <consortium name="DOE Joint Genome Institute"/>
            <person name="Kuo A."/>
            <person name="Kohler A."/>
            <person name="Nagy L.G."/>
            <person name="Floudas D."/>
            <person name="Copeland A."/>
            <person name="Barry K.W."/>
            <person name="Cichocki N."/>
            <person name="Veneault-Fourrey C."/>
            <person name="LaButti K."/>
            <person name="Lindquist E.A."/>
            <person name="Lipzen A."/>
            <person name="Lundell T."/>
            <person name="Morin E."/>
            <person name="Murat C."/>
            <person name="Sun H."/>
            <person name="Tunlid A."/>
            <person name="Henrissat B."/>
            <person name="Grigoriev I.V."/>
            <person name="Hibbett D.S."/>
            <person name="Martin F."/>
            <person name="Nordberg H.P."/>
            <person name="Cantor M.N."/>
            <person name="Hua S.X."/>
        </authorList>
    </citation>
    <scope>NUCLEOTIDE SEQUENCE [LARGE SCALE GENOMIC DNA]</scope>
    <source>
        <strain evidence="10 11">LaAM-08-1</strain>
    </source>
</reference>
<dbReference type="HOGENOM" id="CLU_029790_6_1_1"/>
<evidence type="ECO:0000256" key="4">
    <source>
        <dbReference type="ARBA" id="ARBA00022692"/>
    </source>
</evidence>
<dbReference type="InterPro" id="IPR044669">
    <property type="entry name" value="YneE/VCCN1/2-like"/>
</dbReference>
<evidence type="ECO:0000313" key="10">
    <source>
        <dbReference type="EMBL" id="KIK01177.1"/>
    </source>
</evidence>
<keyword evidence="6" id="KW-0406">Ion transport</keyword>
<feature type="compositionally biased region" description="Polar residues" evidence="8">
    <location>
        <begin position="26"/>
        <end position="36"/>
    </location>
</feature>
<keyword evidence="3" id="KW-1003">Cell membrane</keyword>
<evidence type="ECO:0000256" key="6">
    <source>
        <dbReference type="ARBA" id="ARBA00023065"/>
    </source>
</evidence>
<dbReference type="PANTHER" id="PTHR33281:SF19">
    <property type="entry name" value="VOLTAGE-DEPENDENT ANION CHANNEL-FORMING PROTEIN YNEE"/>
    <property type="match status" value="1"/>
</dbReference>
<gene>
    <name evidence="10" type="ORF">K443DRAFT_678639</name>
</gene>
<feature type="compositionally biased region" description="Polar residues" evidence="8">
    <location>
        <begin position="1"/>
        <end position="12"/>
    </location>
</feature>
<comment type="subcellular location">
    <subcellularLocation>
        <location evidence="1">Cell membrane</location>
        <topology evidence="1">Multi-pass membrane protein</topology>
    </subcellularLocation>
</comment>
<evidence type="ECO:0000256" key="1">
    <source>
        <dbReference type="ARBA" id="ARBA00004651"/>
    </source>
</evidence>
<protein>
    <submittedName>
        <fullName evidence="10">Uncharacterized protein</fullName>
    </submittedName>
</protein>
<dbReference type="PANTHER" id="PTHR33281">
    <property type="entry name" value="UPF0187 PROTEIN YNEE"/>
    <property type="match status" value="1"/>
</dbReference>
<keyword evidence="11" id="KW-1185">Reference proteome</keyword>
<keyword evidence="2" id="KW-0813">Transport</keyword>
<accession>A0A0C9XTZ2</accession>
<dbReference type="Proteomes" id="UP000054477">
    <property type="component" value="Unassembled WGS sequence"/>
</dbReference>
<organism evidence="10 11">
    <name type="scientific">Laccaria amethystina LaAM-08-1</name>
    <dbReference type="NCBI Taxonomy" id="1095629"/>
    <lineage>
        <taxon>Eukaryota</taxon>
        <taxon>Fungi</taxon>
        <taxon>Dikarya</taxon>
        <taxon>Basidiomycota</taxon>
        <taxon>Agaricomycotina</taxon>
        <taxon>Agaricomycetes</taxon>
        <taxon>Agaricomycetidae</taxon>
        <taxon>Agaricales</taxon>
        <taxon>Agaricineae</taxon>
        <taxon>Hydnangiaceae</taxon>
        <taxon>Laccaria</taxon>
    </lineage>
</organism>
<feature type="compositionally biased region" description="Polar residues" evidence="8">
    <location>
        <begin position="231"/>
        <end position="241"/>
    </location>
</feature>
<dbReference type="GO" id="GO:0005886">
    <property type="term" value="C:plasma membrane"/>
    <property type="evidence" value="ECO:0007669"/>
    <property type="project" value="UniProtKB-SubCell"/>
</dbReference>
<sequence length="568" mass="63873">MEGNRLSHQQPPAETDSEPELWRVMSSMSNRPSTPGSKPEAFAHHGFRGADPFAPRQRPGASFVHAILATALFRCWHILIFFSAWAVLITVLNHQHHGKLSVAPTLLTVIGTVLGFIISYRTTSSFERYNEGRRLWSQIILANRTFARTVWFHVPDVPPGEPLTEDKRARALVEKKTVINLLEAYAVAVKHYLRGEDGIYYKDLYYLVKFLPAYQLPAGMPSAADLLQSEAELNSTTSPESISEYGNGPSSEGPRPSFSTQASGLHHRNTPSSPAILPQHVNDVSPKTPKGLTINPGEGKQVTFSNLMSPRYVPSRRSVYEKERFILNKNEEESDLLPAYMPPKYSYLDLFPFSLLVKFLTEKGKDLRGKKAAKWRARLRGQAVSHNLPLEISLYISSYVATLQHNKYCDVPTNNTLIGSINQLVDSLTGLERILTTPIPFSYAIHLWVVTILYCLAMPLQIWPSMKWWTIPATILSSFIFFGFLVAGEEIENPFGYDKNDLNLDHFTHNIIRNELKAITSTPPPDPAEWAFVPENNLLFSDNLEERTSPNEWLSRGAAAMQASLGRI</sequence>
<dbReference type="STRING" id="1095629.A0A0C9XTZ2"/>
<feature type="transmembrane region" description="Helical" evidence="9">
    <location>
        <begin position="63"/>
        <end position="88"/>
    </location>
</feature>
<evidence type="ECO:0000256" key="2">
    <source>
        <dbReference type="ARBA" id="ARBA00022448"/>
    </source>
</evidence>
<keyword evidence="4 9" id="KW-0812">Transmembrane</keyword>
<dbReference type="OrthoDB" id="1368at2759"/>
<evidence type="ECO:0000256" key="9">
    <source>
        <dbReference type="SAM" id="Phobius"/>
    </source>
</evidence>
<keyword evidence="5 9" id="KW-1133">Transmembrane helix</keyword>
<proteinExistence type="predicted"/>
<evidence type="ECO:0000313" key="11">
    <source>
        <dbReference type="Proteomes" id="UP000054477"/>
    </source>
</evidence>
<evidence type="ECO:0000256" key="8">
    <source>
        <dbReference type="SAM" id="MobiDB-lite"/>
    </source>
</evidence>
<feature type="region of interest" description="Disordered" evidence="8">
    <location>
        <begin position="230"/>
        <end position="299"/>
    </location>
</feature>
<evidence type="ECO:0000256" key="5">
    <source>
        <dbReference type="ARBA" id="ARBA00022989"/>
    </source>
</evidence>
<feature type="transmembrane region" description="Helical" evidence="9">
    <location>
        <begin position="468"/>
        <end position="487"/>
    </location>
</feature>
<dbReference type="AlphaFoldDB" id="A0A0C9XTZ2"/>
<keyword evidence="7 9" id="KW-0472">Membrane</keyword>